<evidence type="ECO:0000259" key="3">
    <source>
        <dbReference type="Pfam" id="PF12773"/>
    </source>
</evidence>
<proteinExistence type="predicted"/>
<reference evidence="5 6" key="1">
    <citation type="submission" date="2017-08" db="EMBL/GenBank/DDBJ databases">
        <title>Infants hospitalized years apart are colonized by the same room-sourced microbial strains.</title>
        <authorList>
            <person name="Brooks B."/>
            <person name="Olm M.R."/>
            <person name="Firek B.A."/>
            <person name="Baker R."/>
            <person name="Thomas B.C."/>
            <person name="Morowitz M.J."/>
            <person name="Banfield J.F."/>
        </authorList>
    </citation>
    <scope>NUCLEOTIDE SEQUENCE [LARGE SCALE GENOMIC DNA]</scope>
    <source>
        <strain evidence="5">S2_003_000_R2_14</strain>
    </source>
</reference>
<dbReference type="InterPro" id="IPR027392">
    <property type="entry name" value="TF_Znf"/>
</dbReference>
<dbReference type="InterPro" id="IPR025874">
    <property type="entry name" value="DZR"/>
</dbReference>
<dbReference type="Pfam" id="PF13453">
    <property type="entry name" value="Zn_ribbon_TFIIB"/>
    <property type="match status" value="1"/>
</dbReference>
<accession>A0A2W5TMA1</accession>
<evidence type="ECO:0000313" key="6">
    <source>
        <dbReference type="Proteomes" id="UP000249061"/>
    </source>
</evidence>
<evidence type="ECO:0000256" key="1">
    <source>
        <dbReference type="SAM" id="MobiDB-lite"/>
    </source>
</evidence>
<evidence type="ECO:0000313" key="5">
    <source>
        <dbReference type="EMBL" id="PZR14927.1"/>
    </source>
</evidence>
<keyword evidence="2" id="KW-0812">Transmembrane</keyword>
<evidence type="ECO:0000259" key="4">
    <source>
        <dbReference type="Pfam" id="PF13453"/>
    </source>
</evidence>
<evidence type="ECO:0000256" key="2">
    <source>
        <dbReference type="SAM" id="Phobius"/>
    </source>
</evidence>
<gene>
    <name evidence="5" type="ORF">DI536_09080</name>
</gene>
<dbReference type="Proteomes" id="UP000249061">
    <property type="component" value="Unassembled WGS sequence"/>
</dbReference>
<feature type="transmembrane region" description="Helical" evidence="2">
    <location>
        <begin position="241"/>
        <end position="262"/>
    </location>
</feature>
<name>A0A2W5TMA1_9BACT</name>
<keyword evidence="2" id="KW-1133">Transmembrane helix</keyword>
<dbReference type="Pfam" id="PF12773">
    <property type="entry name" value="DZR"/>
    <property type="match status" value="1"/>
</dbReference>
<dbReference type="AlphaFoldDB" id="A0A2W5TMA1"/>
<feature type="domain" description="DZANK-type" evidence="3">
    <location>
        <begin position="141"/>
        <end position="209"/>
    </location>
</feature>
<protein>
    <submittedName>
        <fullName evidence="5">Uncharacterized protein</fullName>
    </submittedName>
</protein>
<keyword evidence="2" id="KW-0472">Membrane</keyword>
<sequence length="447" mass="48520">MTTPLCPRDSTPLTQTADVFGPGTKALVCRTCNGVMADWETAQKFFTSIGLSLTDLQTLIKFAANKPRTTEPLQCTSCGKAALNPLVHKGVELDLCSSCGTAWFDRGELQRISKGTLGKAVATTAPQSGQVVGVYEMWWDCSHCDTKGLLGASNRFCPNCGAQQDAASRYFPPAGKETASNHEFDGADVSCPACNTPNGAKAHNCRNCGSPLDGSEKVATVADRSSNAPKKPVAVKRKLPWLWILGGIVGLVLLCCGVSMFWTRDLPLTVTSHSWERTIAIETMSAVSDSAWCDSMPSGAYGVSRRREERSTKKIPDGEECSTRDVDRGNGTFERRRECKPKYREEPVYDDRCYFTVDRWTVSRTERATGTGTDCEWPVVGALRGGSSLGAERQGAKGEKYELSLKGEDGKTYSCKLPEAKWRTVADGHKKVIPVGVITSAPECDKL</sequence>
<feature type="region of interest" description="Disordered" evidence="1">
    <location>
        <begin position="304"/>
        <end position="326"/>
    </location>
</feature>
<feature type="domain" description="Transcription factor zinc-finger" evidence="4">
    <location>
        <begin position="74"/>
        <end position="112"/>
    </location>
</feature>
<dbReference type="EMBL" id="QFQP01000006">
    <property type="protein sequence ID" value="PZR14927.1"/>
    <property type="molecule type" value="Genomic_DNA"/>
</dbReference>
<comment type="caution">
    <text evidence="5">The sequence shown here is derived from an EMBL/GenBank/DDBJ whole genome shotgun (WGS) entry which is preliminary data.</text>
</comment>
<feature type="compositionally biased region" description="Basic and acidic residues" evidence="1">
    <location>
        <begin position="305"/>
        <end position="326"/>
    </location>
</feature>
<organism evidence="5 6">
    <name type="scientific">Archangium gephyra</name>
    <dbReference type="NCBI Taxonomy" id="48"/>
    <lineage>
        <taxon>Bacteria</taxon>
        <taxon>Pseudomonadati</taxon>
        <taxon>Myxococcota</taxon>
        <taxon>Myxococcia</taxon>
        <taxon>Myxococcales</taxon>
        <taxon>Cystobacterineae</taxon>
        <taxon>Archangiaceae</taxon>
        <taxon>Archangium</taxon>
    </lineage>
</organism>